<organism evidence="1 2">
    <name type="scientific">Coptis chinensis</name>
    <dbReference type="NCBI Taxonomy" id="261450"/>
    <lineage>
        <taxon>Eukaryota</taxon>
        <taxon>Viridiplantae</taxon>
        <taxon>Streptophyta</taxon>
        <taxon>Embryophyta</taxon>
        <taxon>Tracheophyta</taxon>
        <taxon>Spermatophyta</taxon>
        <taxon>Magnoliopsida</taxon>
        <taxon>Ranunculales</taxon>
        <taxon>Ranunculaceae</taxon>
        <taxon>Coptidoideae</taxon>
        <taxon>Coptis</taxon>
    </lineage>
</organism>
<dbReference type="Gene3D" id="3.30.70.1130">
    <property type="entry name" value="EIF_2_alpha"/>
    <property type="match status" value="1"/>
</dbReference>
<dbReference type="InterPro" id="IPR024055">
    <property type="entry name" value="TIF2_asu_C"/>
</dbReference>
<protein>
    <submittedName>
        <fullName evidence="1">Uncharacterized protein</fullName>
    </submittedName>
</protein>
<comment type="caution">
    <text evidence="1">The sequence shown here is derived from an EMBL/GenBank/DDBJ whole genome shotgun (WGS) entry which is preliminary data.</text>
</comment>
<name>A0A835IX58_9MAGN</name>
<keyword evidence="2" id="KW-1185">Reference proteome</keyword>
<dbReference type="SUPFAM" id="SSF110993">
    <property type="entry name" value="eIF-2-alpha, C-terminal domain"/>
    <property type="match status" value="1"/>
</dbReference>
<reference evidence="1 2" key="1">
    <citation type="submission" date="2020-10" db="EMBL/GenBank/DDBJ databases">
        <title>The Coptis chinensis genome and diversification of protoberbering-type alkaloids.</title>
        <authorList>
            <person name="Wang B."/>
            <person name="Shu S."/>
            <person name="Song C."/>
            <person name="Liu Y."/>
        </authorList>
    </citation>
    <scope>NUCLEOTIDE SEQUENCE [LARGE SCALE GENOMIC DNA]</scope>
    <source>
        <strain evidence="1">HL-2020</strain>
        <tissue evidence="1">Leaf</tissue>
    </source>
</reference>
<dbReference type="AlphaFoldDB" id="A0A835IX58"/>
<evidence type="ECO:0000313" key="2">
    <source>
        <dbReference type="Proteomes" id="UP000631114"/>
    </source>
</evidence>
<proteinExistence type="predicted"/>
<dbReference type="OrthoDB" id="1685042at2759"/>
<sequence>MQLIKLVSVRIIKIKTEPTTMMYQYRRGRLHIATQTSTDKEHGIFTLNNAIEACSAEIEIHKGKVVVKEPPRAADEMRKSRHSRRIEVPIHETVYSGMTKAQVLEAHDKELRFLDKAMSSAVVTSDDWEVCSITRGISKGVLAFSSNLGYLFDLWHCICTILNLLHQARRDYG</sequence>
<dbReference type="Proteomes" id="UP000631114">
    <property type="component" value="Unassembled WGS sequence"/>
</dbReference>
<evidence type="ECO:0000313" key="1">
    <source>
        <dbReference type="EMBL" id="KAF9625131.1"/>
    </source>
</evidence>
<gene>
    <name evidence="1" type="ORF">IFM89_019220</name>
</gene>
<dbReference type="EMBL" id="JADFTS010000001">
    <property type="protein sequence ID" value="KAF9625131.1"/>
    <property type="molecule type" value="Genomic_DNA"/>
</dbReference>
<accession>A0A835IX58</accession>